<dbReference type="InterPro" id="IPR036259">
    <property type="entry name" value="MFS_trans_sf"/>
</dbReference>
<feature type="transmembrane region" description="Helical" evidence="6">
    <location>
        <begin position="254"/>
        <end position="276"/>
    </location>
</feature>
<protein>
    <submittedName>
        <fullName evidence="8">Drug transporter</fullName>
    </submittedName>
</protein>
<dbReference type="EMBL" id="LSBJ02000006">
    <property type="protein sequence ID" value="OAQ63585.1"/>
    <property type="molecule type" value="Genomic_DNA"/>
</dbReference>
<dbReference type="Gene3D" id="1.20.1250.20">
    <property type="entry name" value="MFS general substrate transporter like domains"/>
    <property type="match status" value="1"/>
</dbReference>
<dbReference type="OrthoDB" id="6770063at2759"/>
<feature type="transmembrane region" description="Helical" evidence="6">
    <location>
        <begin position="544"/>
        <end position="564"/>
    </location>
</feature>
<feature type="transmembrane region" description="Helical" evidence="6">
    <location>
        <begin position="419"/>
        <end position="445"/>
    </location>
</feature>
<reference evidence="8 9" key="1">
    <citation type="journal article" date="2016" name="PLoS Pathog.">
        <title>Biosynthesis of antibiotic leucinostatins in bio-control fungus Purpureocillium lilacinum and their inhibition on phytophthora revealed by genome mining.</title>
        <authorList>
            <person name="Wang G."/>
            <person name="Liu Z."/>
            <person name="Lin R."/>
            <person name="Li E."/>
            <person name="Mao Z."/>
            <person name="Ling J."/>
            <person name="Yang Y."/>
            <person name="Yin W.B."/>
            <person name="Xie B."/>
        </authorList>
    </citation>
    <scope>NUCLEOTIDE SEQUENCE [LARGE SCALE GENOMIC DNA]</scope>
    <source>
        <strain evidence="8">170</strain>
    </source>
</reference>
<feature type="transmembrane region" description="Helical" evidence="6">
    <location>
        <begin position="513"/>
        <end position="532"/>
    </location>
</feature>
<evidence type="ECO:0000256" key="2">
    <source>
        <dbReference type="ARBA" id="ARBA00022692"/>
    </source>
</evidence>
<organism evidence="8 9">
    <name type="scientific">Pochonia chlamydosporia 170</name>
    <dbReference type="NCBI Taxonomy" id="1380566"/>
    <lineage>
        <taxon>Eukaryota</taxon>
        <taxon>Fungi</taxon>
        <taxon>Dikarya</taxon>
        <taxon>Ascomycota</taxon>
        <taxon>Pezizomycotina</taxon>
        <taxon>Sordariomycetes</taxon>
        <taxon>Hypocreomycetidae</taxon>
        <taxon>Hypocreales</taxon>
        <taxon>Clavicipitaceae</taxon>
        <taxon>Pochonia</taxon>
    </lineage>
</organism>
<sequence length="676" mass="73715">MADADADAHVVGAGAGAGAGPGPGAGVVRDSSGEHTNDEPGRHSFSISEQKALSASEMCEKQRDSVNQPAIVDGNYRITYFYLSFDTVLPSVPTPQQGAYSDASKVPPCPDLKPYMSPLKWSPARKNVSLALSCIATFLTAYTAGCYSPPAGIIAHDLGTTRIVTLVGITTFCMGFALAPMALAPISEIWGRFPVFIIAGVIFVVFQAVCSVMPHIAALLVARFWVGAGASVFSSVVGGVIADLWDKSERNTPMALFSGSVLAGTGAGPLVGTAFMKTLGQTTIAWKWTFWHQVILDGVLLIFLIFLFKESRASVLLTRKAKKLNQWYEELESNGIYGMRMQDSSVPAIAYSASSSDTVLSTTADTPKGTCTQEKMGDSQIRHLRIRWVVKEDEQRPPVWQMMATSVRRPFHMLFTEPVVFSFSLWAAFSWAVLYMSFSVVPFLYQNNYNLASRVYGAIIAAAALATFVSILQQHLLKHPQWRAHDDGFEYSDSKFWAFMRQRFPTDSPEARLYFACVTALLLPAGLFGAFLCPEYMSGYAEAIGLGFAIWGIYSIYLATFNYLADSYHIYASSALAAQNFCRNVLGGIFPLIVNAMFTNLGLRGAGGMLGGIAMVLSIIPWVLLFFGERIRSRSKLAIVSTRVPKLYLRERFPLTVTQAASTIAMANTDVAKQSD</sequence>
<evidence type="ECO:0000256" key="6">
    <source>
        <dbReference type="SAM" id="Phobius"/>
    </source>
</evidence>
<feature type="transmembrane region" description="Helical" evidence="6">
    <location>
        <begin position="609"/>
        <end position="627"/>
    </location>
</feature>
<dbReference type="GeneID" id="28852228"/>
<evidence type="ECO:0000313" key="9">
    <source>
        <dbReference type="Proteomes" id="UP000078397"/>
    </source>
</evidence>
<keyword evidence="2 6" id="KW-0812">Transmembrane</keyword>
<dbReference type="RefSeq" id="XP_018141165.1">
    <property type="nucleotide sequence ID" value="XM_018288234.1"/>
</dbReference>
<dbReference type="SUPFAM" id="SSF103473">
    <property type="entry name" value="MFS general substrate transporter"/>
    <property type="match status" value="1"/>
</dbReference>
<dbReference type="GO" id="GO:0022857">
    <property type="term" value="F:transmembrane transporter activity"/>
    <property type="evidence" value="ECO:0007669"/>
    <property type="project" value="InterPro"/>
</dbReference>
<comment type="subcellular location">
    <subcellularLocation>
        <location evidence="1">Membrane</location>
        <topology evidence="1">Multi-pass membrane protein</topology>
    </subcellularLocation>
</comment>
<evidence type="ECO:0000256" key="5">
    <source>
        <dbReference type="SAM" id="MobiDB-lite"/>
    </source>
</evidence>
<feature type="transmembrane region" description="Helical" evidence="6">
    <location>
        <begin position="288"/>
        <end position="308"/>
    </location>
</feature>
<feature type="region of interest" description="Disordered" evidence="5">
    <location>
        <begin position="1"/>
        <end position="47"/>
    </location>
</feature>
<evidence type="ECO:0000256" key="1">
    <source>
        <dbReference type="ARBA" id="ARBA00004141"/>
    </source>
</evidence>
<evidence type="ECO:0000256" key="3">
    <source>
        <dbReference type="ARBA" id="ARBA00022989"/>
    </source>
</evidence>
<feature type="transmembrane region" description="Helical" evidence="6">
    <location>
        <begin position="130"/>
        <end position="151"/>
    </location>
</feature>
<feature type="transmembrane region" description="Helical" evidence="6">
    <location>
        <begin position="195"/>
        <end position="218"/>
    </location>
</feature>
<dbReference type="PROSITE" id="PS50850">
    <property type="entry name" value="MFS"/>
    <property type="match status" value="1"/>
</dbReference>
<gene>
    <name evidence="8" type="ORF">VFPPC_09754</name>
</gene>
<dbReference type="InterPro" id="IPR011701">
    <property type="entry name" value="MFS"/>
</dbReference>
<feature type="transmembrane region" description="Helical" evidence="6">
    <location>
        <begin position="451"/>
        <end position="472"/>
    </location>
</feature>
<dbReference type="GO" id="GO:0005886">
    <property type="term" value="C:plasma membrane"/>
    <property type="evidence" value="ECO:0007669"/>
    <property type="project" value="TreeGrafter"/>
</dbReference>
<dbReference type="STRING" id="1380566.A0A179FDE1"/>
<feature type="transmembrane region" description="Helical" evidence="6">
    <location>
        <begin position="163"/>
        <end position="183"/>
    </location>
</feature>
<keyword evidence="9" id="KW-1185">Reference proteome</keyword>
<accession>A0A179FDE1</accession>
<name>A0A179FDE1_METCM</name>
<feature type="transmembrane region" description="Helical" evidence="6">
    <location>
        <begin position="585"/>
        <end position="603"/>
    </location>
</feature>
<dbReference type="PANTHER" id="PTHR23502">
    <property type="entry name" value="MAJOR FACILITATOR SUPERFAMILY"/>
    <property type="match status" value="1"/>
</dbReference>
<dbReference type="InterPro" id="IPR020846">
    <property type="entry name" value="MFS_dom"/>
</dbReference>
<feature type="domain" description="Major facilitator superfamily (MFS) profile" evidence="7">
    <location>
        <begin position="129"/>
        <end position="632"/>
    </location>
</feature>
<feature type="compositionally biased region" description="Gly residues" evidence="5">
    <location>
        <begin position="13"/>
        <end position="25"/>
    </location>
</feature>
<keyword evidence="4 6" id="KW-0472">Membrane</keyword>
<dbReference type="KEGG" id="pchm:VFPPC_09754"/>
<dbReference type="Pfam" id="PF07690">
    <property type="entry name" value="MFS_1"/>
    <property type="match status" value="1"/>
</dbReference>
<evidence type="ECO:0000256" key="4">
    <source>
        <dbReference type="ARBA" id="ARBA00023136"/>
    </source>
</evidence>
<feature type="transmembrane region" description="Helical" evidence="6">
    <location>
        <begin position="224"/>
        <end position="242"/>
    </location>
</feature>
<evidence type="ECO:0000259" key="7">
    <source>
        <dbReference type="PROSITE" id="PS50850"/>
    </source>
</evidence>
<dbReference type="Proteomes" id="UP000078397">
    <property type="component" value="Unassembled WGS sequence"/>
</dbReference>
<keyword evidence="3 6" id="KW-1133">Transmembrane helix</keyword>
<dbReference type="AlphaFoldDB" id="A0A179FDE1"/>
<evidence type="ECO:0000313" key="8">
    <source>
        <dbReference type="EMBL" id="OAQ63585.1"/>
    </source>
</evidence>
<comment type="caution">
    <text evidence="8">The sequence shown here is derived from an EMBL/GenBank/DDBJ whole genome shotgun (WGS) entry which is preliminary data.</text>
</comment>
<dbReference type="PANTHER" id="PTHR23502:SF134">
    <property type="entry name" value="MAJOR FACILITATOR SUPERFAMILY (MFS) PROFILE DOMAIN-CONTAINING PROTEIN-RELATED"/>
    <property type="match status" value="1"/>
</dbReference>
<feature type="compositionally biased region" description="Basic and acidic residues" evidence="5">
    <location>
        <begin position="31"/>
        <end position="42"/>
    </location>
</feature>
<proteinExistence type="predicted"/>